<evidence type="ECO:0000256" key="2">
    <source>
        <dbReference type="ARBA" id="ARBA00008854"/>
    </source>
</evidence>
<dbReference type="Proteomes" id="UP000315440">
    <property type="component" value="Unassembled WGS sequence"/>
</dbReference>
<dbReference type="AlphaFoldDB" id="A0A5C5ZUM1"/>
<evidence type="ECO:0000313" key="7">
    <source>
        <dbReference type="EMBL" id="TWT90906.1"/>
    </source>
</evidence>
<comment type="caution">
    <text evidence="7">The sequence shown here is derived from an EMBL/GenBank/DDBJ whole genome shotgun (WGS) entry which is preliminary data.</text>
</comment>
<dbReference type="EMBL" id="SJPQ01000001">
    <property type="protein sequence ID" value="TWT90906.1"/>
    <property type="molecule type" value="Genomic_DNA"/>
</dbReference>
<name>A0A5C5ZUM1_9BACT</name>
<evidence type="ECO:0000256" key="5">
    <source>
        <dbReference type="ARBA" id="ARBA00023136"/>
    </source>
</evidence>
<comment type="similarity">
    <text evidence="2">Belongs to the LemA family.</text>
</comment>
<evidence type="ECO:0000256" key="3">
    <source>
        <dbReference type="ARBA" id="ARBA00022692"/>
    </source>
</evidence>
<reference evidence="7 8" key="1">
    <citation type="submission" date="2019-02" db="EMBL/GenBank/DDBJ databases">
        <title>Deep-cultivation of Planctomycetes and their phenomic and genomic characterization uncovers novel biology.</title>
        <authorList>
            <person name="Wiegand S."/>
            <person name="Jogler M."/>
            <person name="Boedeker C."/>
            <person name="Pinto D."/>
            <person name="Vollmers J."/>
            <person name="Rivas-Marin E."/>
            <person name="Kohn T."/>
            <person name="Peeters S.H."/>
            <person name="Heuer A."/>
            <person name="Rast P."/>
            <person name="Oberbeckmann S."/>
            <person name="Bunk B."/>
            <person name="Jeske O."/>
            <person name="Meyerdierks A."/>
            <person name="Storesund J.E."/>
            <person name="Kallscheuer N."/>
            <person name="Luecker S."/>
            <person name="Lage O.M."/>
            <person name="Pohl T."/>
            <person name="Merkel B.J."/>
            <person name="Hornburger P."/>
            <person name="Mueller R.-W."/>
            <person name="Bruemmer F."/>
            <person name="Labrenz M."/>
            <person name="Spormann A.M."/>
            <person name="Op Den Camp H."/>
            <person name="Overmann J."/>
            <person name="Amann R."/>
            <person name="Jetten M.S.M."/>
            <person name="Mascher T."/>
            <person name="Medema M.H."/>
            <person name="Devos D.P."/>
            <person name="Kaster A.-K."/>
            <person name="Ovreas L."/>
            <person name="Rohde M."/>
            <person name="Galperin M.Y."/>
            <person name="Jogler C."/>
        </authorList>
    </citation>
    <scope>NUCLEOTIDE SEQUENCE [LARGE SCALE GENOMIC DNA]</scope>
    <source>
        <strain evidence="7 8">Mal64</strain>
    </source>
</reference>
<evidence type="ECO:0000256" key="4">
    <source>
        <dbReference type="ARBA" id="ARBA00022989"/>
    </source>
</evidence>
<dbReference type="InterPro" id="IPR007156">
    <property type="entry name" value="MamQ_LemA"/>
</dbReference>
<sequence length="200" mass="21893">MTPWLIALLVLGAVGVFLLMFGVGIYNQLVKLKNRFQNAFSQIEVQLQRRYDLIPNLVEVAKGYMSHERETLEAVITARNQAAGALAAAKANPGDAKAMQNLAGAESGLGAVLGRLFAVSEAYPDLKANQNMMQLTEEMTSTENKVAFARQAYNDAVTHYNTYKQTFPPIFFAGLFGHGADAELLDFDDAKINEAPKVSF</sequence>
<dbReference type="Pfam" id="PF04011">
    <property type="entry name" value="LemA"/>
    <property type="match status" value="1"/>
</dbReference>
<dbReference type="SUPFAM" id="SSF140478">
    <property type="entry name" value="LemA-like"/>
    <property type="match status" value="1"/>
</dbReference>
<gene>
    <name evidence="7" type="ORF">Mal64_13050</name>
</gene>
<keyword evidence="3 6" id="KW-0812">Transmembrane</keyword>
<dbReference type="GO" id="GO:0016020">
    <property type="term" value="C:membrane"/>
    <property type="evidence" value="ECO:0007669"/>
    <property type="project" value="UniProtKB-SubCell"/>
</dbReference>
<accession>A0A5C5ZUM1</accession>
<dbReference type="OrthoDB" id="9804152at2"/>
<protein>
    <submittedName>
        <fullName evidence="7">LemA family protein</fullName>
    </submittedName>
</protein>
<dbReference type="PANTHER" id="PTHR34478">
    <property type="entry name" value="PROTEIN LEMA"/>
    <property type="match status" value="1"/>
</dbReference>
<dbReference type="Gene3D" id="1.20.1440.20">
    <property type="entry name" value="LemA-like domain"/>
    <property type="match status" value="1"/>
</dbReference>
<proteinExistence type="inferred from homology"/>
<evidence type="ECO:0000256" key="1">
    <source>
        <dbReference type="ARBA" id="ARBA00004167"/>
    </source>
</evidence>
<comment type="subcellular location">
    <subcellularLocation>
        <location evidence="1">Membrane</location>
        <topology evidence="1">Single-pass membrane protein</topology>
    </subcellularLocation>
</comment>
<dbReference type="InterPro" id="IPR023353">
    <property type="entry name" value="LemA-like_dom_sf"/>
</dbReference>
<keyword evidence="4 6" id="KW-1133">Transmembrane helix</keyword>
<evidence type="ECO:0000313" key="8">
    <source>
        <dbReference type="Proteomes" id="UP000315440"/>
    </source>
</evidence>
<evidence type="ECO:0000256" key="6">
    <source>
        <dbReference type="SAM" id="Phobius"/>
    </source>
</evidence>
<dbReference type="RefSeq" id="WP_146398200.1">
    <property type="nucleotide sequence ID" value="NZ_SJPQ01000001.1"/>
</dbReference>
<keyword evidence="8" id="KW-1185">Reference proteome</keyword>
<feature type="transmembrane region" description="Helical" evidence="6">
    <location>
        <begin position="6"/>
        <end position="26"/>
    </location>
</feature>
<dbReference type="PANTHER" id="PTHR34478:SF2">
    <property type="entry name" value="MEMBRANE PROTEIN"/>
    <property type="match status" value="1"/>
</dbReference>
<keyword evidence="5 6" id="KW-0472">Membrane</keyword>
<organism evidence="7 8">
    <name type="scientific">Pseudobythopirellula maris</name>
    <dbReference type="NCBI Taxonomy" id="2527991"/>
    <lineage>
        <taxon>Bacteria</taxon>
        <taxon>Pseudomonadati</taxon>
        <taxon>Planctomycetota</taxon>
        <taxon>Planctomycetia</taxon>
        <taxon>Pirellulales</taxon>
        <taxon>Lacipirellulaceae</taxon>
        <taxon>Pseudobythopirellula</taxon>
    </lineage>
</organism>